<protein>
    <submittedName>
        <fullName evidence="1">Uncharacterized protein</fullName>
    </submittedName>
</protein>
<gene>
    <name evidence="1" type="ORF">M404DRAFT_33045</name>
</gene>
<dbReference type="EMBL" id="KN832042">
    <property type="protein sequence ID" value="KIN96703.1"/>
    <property type="molecule type" value="Genomic_DNA"/>
</dbReference>
<keyword evidence="2" id="KW-1185">Reference proteome</keyword>
<dbReference type="InParanoid" id="A0A0C3NN02"/>
<sequence>MGFKVVLQRDLDLPFGLCAQRLWLFRCLDLPHHRCPCDLLELDEDSLELDELSEVLDVSSDSKADLSSLEVLHFELKEEDGSKLESSSEELLSEPSLGLELDSLLSVDSRRHVDFHFLLVLLVRFSSFSRCLKASPI</sequence>
<dbReference type="HOGENOM" id="CLU_2172069_0_0_1"/>
<accession>A0A0C3NN02</accession>
<evidence type="ECO:0000313" key="2">
    <source>
        <dbReference type="Proteomes" id="UP000054217"/>
    </source>
</evidence>
<organism evidence="1 2">
    <name type="scientific">Pisolithus tinctorius Marx 270</name>
    <dbReference type="NCBI Taxonomy" id="870435"/>
    <lineage>
        <taxon>Eukaryota</taxon>
        <taxon>Fungi</taxon>
        <taxon>Dikarya</taxon>
        <taxon>Basidiomycota</taxon>
        <taxon>Agaricomycotina</taxon>
        <taxon>Agaricomycetes</taxon>
        <taxon>Agaricomycetidae</taxon>
        <taxon>Boletales</taxon>
        <taxon>Sclerodermatineae</taxon>
        <taxon>Pisolithaceae</taxon>
        <taxon>Pisolithus</taxon>
    </lineage>
</organism>
<evidence type="ECO:0000313" key="1">
    <source>
        <dbReference type="EMBL" id="KIN96703.1"/>
    </source>
</evidence>
<dbReference type="Proteomes" id="UP000054217">
    <property type="component" value="Unassembled WGS sequence"/>
</dbReference>
<dbReference type="AlphaFoldDB" id="A0A0C3NN02"/>
<reference evidence="2" key="2">
    <citation type="submission" date="2015-01" db="EMBL/GenBank/DDBJ databases">
        <title>Evolutionary Origins and Diversification of the Mycorrhizal Mutualists.</title>
        <authorList>
            <consortium name="DOE Joint Genome Institute"/>
            <consortium name="Mycorrhizal Genomics Consortium"/>
            <person name="Kohler A."/>
            <person name="Kuo A."/>
            <person name="Nagy L.G."/>
            <person name="Floudas D."/>
            <person name="Copeland A."/>
            <person name="Barry K.W."/>
            <person name="Cichocki N."/>
            <person name="Veneault-Fourrey C."/>
            <person name="LaButti K."/>
            <person name="Lindquist E.A."/>
            <person name="Lipzen A."/>
            <person name="Lundell T."/>
            <person name="Morin E."/>
            <person name="Murat C."/>
            <person name="Riley R."/>
            <person name="Ohm R."/>
            <person name="Sun H."/>
            <person name="Tunlid A."/>
            <person name="Henrissat B."/>
            <person name="Grigoriev I.V."/>
            <person name="Hibbett D.S."/>
            <person name="Martin F."/>
        </authorList>
    </citation>
    <scope>NUCLEOTIDE SEQUENCE [LARGE SCALE GENOMIC DNA]</scope>
    <source>
        <strain evidence="2">Marx 270</strain>
    </source>
</reference>
<reference evidence="1 2" key="1">
    <citation type="submission" date="2014-04" db="EMBL/GenBank/DDBJ databases">
        <authorList>
            <consortium name="DOE Joint Genome Institute"/>
            <person name="Kuo A."/>
            <person name="Kohler A."/>
            <person name="Costa M.D."/>
            <person name="Nagy L.G."/>
            <person name="Floudas D."/>
            <person name="Copeland A."/>
            <person name="Barry K.W."/>
            <person name="Cichocki N."/>
            <person name="Veneault-Fourrey C."/>
            <person name="LaButti K."/>
            <person name="Lindquist E.A."/>
            <person name="Lipzen A."/>
            <person name="Lundell T."/>
            <person name="Morin E."/>
            <person name="Murat C."/>
            <person name="Sun H."/>
            <person name="Tunlid A."/>
            <person name="Henrissat B."/>
            <person name="Grigoriev I.V."/>
            <person name="Hibbett D.S."/>
            <person name="Martin F."/>
            <person name="Nordberg H.P."/>
            <person name="Cantor M.N."/>
            <person name="Hua S.X."/>
        </authorList>
    </citation>
    <scope>NUCLEOTIDE SEQUENCE [LARGE SCALE GENOMIC DNA]</scope>
    <source>
        <strain evidence="1 2">Marx 270</strain>
    </source>
</reference>
<proteinExistence type="predicted"/>
<name>A0A0C3NN02_PISTI</name>